<keyword evidence="3" id="KW-1185">Reference proteome</keyword>
<evidence type="ECO:0000256" key="1">
    <source>
        <dbReference type="SAM" id="SignalP"/>
    </source>
</evidence>
<name>A0ABT3WZ19_9BACL</name>
<reference evidence="2 3" key="1">
    <citation type="submission" date="2022-11" db="EMBL/GenBank/DDBJ databases">
        <title>Study of microbial diversity in lake waters.</title>
        <authorList>
            <person name="Zhang J."/>
        </authorList>
    </citation>
    <scope>NUCLEOTIDE SEQUENCE [LARGE SCALE GENOMIC DNA]</scope>
    <source>
        <strain evidence="2 3">DT12</strain>
    </source>
</reference>
<dbReference type="EMBL" id="JAPMLT010000003">
    <property type="protein sequence ID" value="MCX7569915.1"/>
    <property type="molecule type" value="Genomic_DNA"/>
</dbReference>
<keyword evidence="1" id="KW-0732">Signal</keyword>
<dbReference type="RefSeq" id="WP_267151164.1">
    <property type="nucleotide sequence ID" value="NZ_JAPMLT010000003.1"/>
</dbReference>
<feature type="signal peptide" evidence="1">
    <location>
        <begin position="1"/>
        <end position="20"/>
    </location>
</feature>
<dbReference type="PROSITE" id="PS51257">
    <property type="entry name" value="PROKAR_LIPOPROTEIN"/>
    <property type="match status" value="1"/>
</dbReference>
<protein>
    <recommendedName>
        <fullName evidence="4">Lipoprotein</fullName>
    </recommendedName>
</protein>
<dbReference type="Proteomes" id="UP001208017">
    <property type="component" value="Unassembled WGS sequence"/>
</dbReference>
<organism evidence="2 3">
    <name type="scientific">Tumebacillus lacus</name>
    <dbReference type="NCBI Taxonomy" id="2995335"/>
    <lineage>
        <taxon>Bacteria</taxon>
        <taxon>Bacillati</taxon>
        <taxon>Bacillota</taxon>
        <taxon>Bacilli</taxon>
        <taxon>Bacillales</taxon>
        <taxon>Alicyclobacillaceae</taxon>
        <taxon>Tumebacillus</taxon>
    </lineage>
</organism>
<evidence type="ECO:0000313" key="2">
    <source>
        <dbReference type="EMBL" id="MCX7569915.1"/>
    </source>
</evidence>
<accession>A0ABT3WZ19</accession>
<feature type="chain" id="PRO_5047059926" description="Lipoprotein" evidence="1">
    <location>
        <begin position="21"/>
        <end position="207"/>
    </location>
</feature>
<gene>
    <name evidence="2" type="ORF">OS242_08050</name>
</gene>
<evidence type="ECO:0000313" key="3">
    <source>
        <dbReference type="Proteomes" id="UP001208017"/>
    </source>
</evidence>
<proteinExistence type="predicted"/>
<evidence type="ECO:0008006" key="4">
    <source>
        <dbReference type="Google" id="ProtNLM"/>
    </source>
</evidence>
<comment type="caution">
    <text evidence="2">The sequence shown here is derived from an EMBL/GenBank/DDBJ whole genome shotgun (WGS) entry which is preliminary data.</text>
</comment>
<sequence length="207" mass="22512">MTKFSKLALAAMLALTTATAVGCSDAEKPASTTAATDTKEDVVKVQKSIFAAVLIGDSLVTDSFEAKKGLGPDDAEVEYMVPKRQAKETLDILAKTYWDKEVAKKEYEAVLGDQALLDKANAAFEAKVNADNEKAKSEEEKIKFTPRTEVGDADKIGANVLTGAKFEDIKVEGKDGQYTLEYKGLKYTVKKDGNQYRIIAKEGTLQK</sequence>